<dbReference type="NCBIfam" id="TIGR01764">
    <property type="entry name" value="excise"/>
    <property type="match status" value="1"/>
</dbReference>
<dbReference type="Pfam" id="PF12728">
    <property type="entry name" value="HTH_17"/>
    <property type="match status" value="1"/>
</dbReference>
<feature type="domain" description="Helix-turn-helix" evidence="1">
    <location>
        <begin position="4"/>
        <end position="47"/>
    </location>
</feature>
<organism evidence="2 3">
    <name type="scientific">Psychroflexus longus</name>
    <dbReference type="NCBI Taxonomy" id="2873596"/>
    <lineage>
        <taxon>Bacteria</taxon>
        <taxon>Pseudomonadati</taxon>
        <taxon>Bacteroidota</taxon>
        <taxon>Flavobacteriia</taxon>
        <taxon>Flavobacteriales</taxon>
        <taxon>Flavobacteriaceae</taxon>
        <taxon>Psychroflexus</taxon>
    </lineage>
</organism>
<protein>
    <submittedName>
        <fullName evidence="2">Helix-turn-helix domain-containing protein</fullName>
    </submittedName>
</protein>
<name>A0ABS7XLI9_9FLAO</name>
<dbReference type="SUPFAM" id="SSF46955">
    <property type="entry name" value="Putative DNA-binding domain"/>
    <property type="match status" value="1"/>
</dbReference>
<dbReference type="EMBL" id="JAIQZE010000018">
    <property type="protein sequence ID" value="MBZ9779843.1"/>
    <property type="molecule type" value="Genomic_DNA"/>
</dbReference>
<keyword evidence="3" id="KW-1185">Reference proteome</keyword>
<accession>A0ABS7XLI9</accession>
<evidence type="ECO:0000259" key="1">
    <source>
        <dbReference type="Pfam" id="PF12728"/>
    </source>
</evidence>
<dbReference type="Proteomes" id="UP001199314">
    <property type="component" value="Unassembled WGS sequence"/>
</dbReference>
<evidence type="ECO:0000313" key="3">
    <source>
        <dbReference type="Proteomes" id="UP001199314"/>
    </source>
</evidence>
<comment type="caution">
    <text evidence="2">The sequence shown here is derived from an EMBL/GenBank/DDBJ whole genome shotgun (WGS) entry which is preliminary data.</text>
</comment>
<dbReference type="InterPro" id="IPR009061">
    <property type="entry name" value="DNA-bd_dom_put_sf"/>
</dbReference>
<sequence>MNYITRKKASQILSVSVKTIDRWIRSGRISAFKPYGSSKVLIDRDSLTKENLQSVKSIFKNNF</sequence>
<evidence type="ECO:0000313" key="2">
    <source>
        <dbReference type="EMBL" id="MBZ9779843.1"/>
    </source>
</evidence>
<dbReference type="InterPro" id="IPR010093">
    <property type="entry name" value="SinI_DNA-bd"/>
</dbReference>
<gene>
    <name evidence="2" type="ORF">LB452_13020</name>
</gene>
<proteinExistence type="predicted"/>
<dbReference type="InterPro" id="IPR041657">
    <property type="entry name" value="HTH_17"/>
</dbReference>
<reference evidence="3" key="1">
    <citation type="submission" date="2023-07" db="EMBL/GenBank/DDBJ databases">
        <title>Novel species isolated from saline lakes on Tibetan Plateau.</title>
        <authorList>
            <person name="Lu H."/>
        </authorList>
    </citation>
    <scope>NUCLEOTIDE SEQUENCE [LARGE SCALE GENOMIC DNA]</scope>
    <source>
        <strain evidence="3">CAK8W</strain>
    </source>
</reference>
<dbReference type="RefSeq" id="WP_224462173.1">
    <property type="nucleotide sequence ID" value="NZ_JAIQZE010000018.1"/>
</dbReference>